<proteinExistence type="predicted"/>
<reference evidence="2" key="1">
    <citation type="submission" date="2013-04" db="EMBL/GenBank/DDBJ databases">
        <title>The genome sequencing project of 58 acetic acid bacteria.</title>
        <authorList>
            <person name="Okamoto-Kainuma A."/>
            <person name="Ishikawa M."/>
            <person name="Umino S."/>
            <person name="Koizumi Y."/>
            <person name="Shiwa Y."/>
            <person name="Yoshikawa H."/>
            <person name="Matsutani M."/>
            <person name="Matsushita K."/>
        </authorList>
    </citation>
    <scope>NUCLEOTIDE SEQUENCE</scope>
    <source>
        <strain evidence="2">NRIC 0535</strain>
    </source>
</reference>
<evidence type="ECO:0000256" key="1">
    <source>
        <dbReference type="SAM" id="MobiDB-lite"/>
    </source>
</evidence>
<evidence type="ECO:0008006" key="4">
    <source>
        <dbReference type="Google" id="ProtNLM"/>
    </source>
</evidence>
<comment type="caution">
    <text evidence="2">The sequence shown here is derived from an EMBL/GenBank/DDBJ whole genome shotgun (WGS) entry which is preliminary data.</text>
</comment>
<sequence>MALLTLIIIAAGIACRLAPLGLDPAVQKWGGSILWGSLFWCLAALILPGRHRSALFALACLGAFGSEGLKLVHIEPLDTLRSMAAGRFLLGQHFSWSNMAAYLLGMTLVTPLRVCSNPGPGSGSAPTEERATVIKSE</sequence>
<organism evidence="2 3">
    <name type="scientific">Asaia krungthepensis NRIC 0535</name>
    <dbReference type="NCBI Taxonomy" id="1307925"/>
    <lineage>
        <taxon>Bacteria</taxon>
        <taxon>Pseudomonadati</taxon>
        <taxon>Pseudomonadota</taxon>
        <taxon>Alphaproteobacteria</taxon>
        <taxon>Acetobacterales</taxon>
        <taxon>Acetobacteraceae</taxon>
        <taxon>Asaia</taxon>
    </lineage>
</organism>
<feature type="compositionally biased region" description="Basic and acidic residues" evidence="1">
    <location>
        <begin position="127"/>
        <end position="137"/>
    </location>
</feature>
<protein>
    <recommendedName>
        <fullName evidence="4">DUF2809 domain-containing protein</fullName>
    </recommendedName>
</protein>
<dbReference type="Proteomes" id="UP001062776">
    <property type="component" value="Unassembled WGS sequence"/>
</dbReference>
<dbReference type="Pfam" id="PF10990">
    <property type="entry name" value="DUF2809"/>
    <property type="match status" value="1"/>
</dbReference>
<gene>
    <name evidence="2" type="ORF">AA0535_1614</name>
</gene>
<dbReference type="InterPro" id="IPR021257">
    <property type="entry name" value="DUF2809"/>
</dbReference>
<dbReference type="EMBL" id="BAPV01000012">
    <property type="protein sequence ID" value="GBQ88735.1"/>
    <property type="molecule type" value="Genomic_DNA"/>
</dbReference>
<evidence type="ECO:0000313" key="3">
    <source>
        <dbReference type="Proteomes" id="UP001062776"/>
    </source>
</evidence>
<name>A0ABQ0Q2V2_9PROT</name>
<evidence type="ECO:0000313" key="2">
    <source>
        <dbReference type="EMBL" id="GBQ88735.1"/>
    </source>
</evidence>
<feature type="region of interest" description="Disordered" evidence="1">
    <location>
        <begin position="118"/>
        <end position="137"/>
    </location>
</feature>
<dbReference type="RefSeq" id="WP_264815467.1">
    <property type="nucleotide sequence ID" value="NZ_BAPV01000012.1"/>
</dbReference>
<accession>A0ABQ0Q2V2</accession>
<keyword evidence="3" id="KW-1185">Reference proteome</keyword>